<comment type="caution">
    <text evidence="1">The sequence shown here is derived from an EMBL/GenBank/DDBJ whole genome shotgun (WGS) entry which is preliminary data.</text>
</comment>
<reference evidence="1" key="1">
    <citation type="submission" date="2020-08" db="EMBL/GenBank/DDBJ databases">
        <title>Genome sequencing and assembly of the red palm weevil Rhynchophorus ferrugineus.</title>
        <authorList>
            <person name="Dias G.B."/>
            <person name="Bergman C.M."/>
            <person name="Manee M."/>
        </authorList>
    </citation>
    <scope>NUCLEOTIDE SEQUENCE</scope>
    <source>
        <strain evidence="1">AA-2017</strain>
        <tissue evidence="1">Whole larva</tissue>
    </source>
</reference>
<keyword evidence="2" id="KW-1185">Reference proteome</keyword>
<sequence length="67" mass="7574">MWKPKIRDLLDYHEGALDAIDGKLVKPGAFAADADDKMVTNHKVQSDLYKFSDRCCISKNYGQRDGL</sequence>
<evidence type="ECO:0000313" key="1">
    <source>
        <dbReference type="EMBL" id="KAF7280763.1"/>
    </source>
</evidence>
<proteinExistence type="predicted"/>
<accession>A0A834IMS4</accession>
<dbReference type="EMBL" id="JAACXV010000276">
    <property type="protein sequence ID" value="KAF7280763.1"/>
    <property type="molecule type" value="Genomic_DNA"/>
</dbReference>
<protein>
    <submittedName>
        <fullName evidence="1">Uncharacterized protein</fullName>
    </submittedName>
</protein>
<organism evidence="1 2">
    <name type="scientific">Rhynchophorus ferrugineus</name>
    <name type="common">Red palm weevil</name>
    <name type="synonym">Curculio ferrugineus</name>
    <dbReference type="NCBI Taxonomy" id="354439"/>
    <lineage>
        <taxon>Eukaryota</taxon>
        <taxon>Metazoa</taxon>
        <taxon>Ecdysozoa</taxon>
        <taxon>Arthropoda</taxon>
        <taxon>Hexapoda</taxon>
        <taxon>Insecta</taxon>
        <taxon>Pterygota</taxon>
        <taxon>Neoptera</taxon>
        <taxon>Endopterygota</taxon>
        <taxon>Coleoptera</taxon>
        <taxon>Polyphaga</taxon>
        <taxon>Cucujiformia</taxon>
        <taxon>Curculionidae</taxon>
        <taxon>Dryophthorinae</taxon>
        <taxon>Rhynchophorus</taxon>
    </lineage>
</organism>
<evidence type="ECO:0000313" key="2">
    <source>
        <dbReference type="Proteomes" id="UP000625711"/>
    </source>
</evidence>
<dbReference type="OrthoDB" id="6730950at2759"/>
<dbReference type="AlphaFoldDB" id="A0A834IMS4"/>
<name>A0A834IMS4_RHYFE</name>
<gene>
    <name evidence="1" type="ORF">GWI33_005543</name>
</gene>
<dbReference type="Proteomes" id="UP000625711">
    <property type="component" value="Unassembled WGS sequence"/>
</dbReference>